<sequence length="121" mass="12181">MPSTMLASVWLMVTGDVGPLVCAPGSAAITRSLGGLGGEGASSPLTANCPVWVGADTVSTLHWDSDSCAACSWCRGSLQATGMAMRKWGGSCSSSSSRGCSSSAPPRPKMFESSSLGDCTV</sequence>
<feature type="chain" id="PRO_5025500959" evidence="2">
    <location>
        <begin position="23"/>
        <end position="121"/>
    </location>
</feature>
<accession>A0A6B0UPC4</accession>
<evidence type="ECO:0000313" key="3">
    <source>
        <dbReference type="EMBL" id="MXU91238.1"/>
    </source>
</evidence>
<reference evidence="3" key="1">
    <citation type="submission" date="2019-12" db="EMBL/GenBank/DDBJ databases">
        <title>An insight into the sialome of adult female Ixodes ricinus ticks feeding for 6 days.</title>
        <authorList>
            <person name="Perner J."/>
            <person name="Ribeiro J.M.C."/>
        </authorList>
    </citation>
    <scope>NUCLEOTIDE SEQUENCE</scope>
    <source>
        <strain evidence="3">Semi-engorged</strain>
        <tissue evidence="3">Salivary glands</tissue>
    </source>
</reference>
<feature type="region of interest" description="Disordered" evidence="1">
    <location>
        <begin position="89"/>
        <end position="121"/>
    </location>
</feature>
<evidence type="ECO:0000256" key="1">
    <source>
        <dbReference type="SAM" id="MobiDB-lite"/>
    </source>
</evidence>
<feature type="signal peptide" evidence="2">
    <location>
        <begin position="1"/>
        <end position="22"/>
    </location>
</feature>
<proteinExistence type="predicted"/>
<dbReference type="AlphaFoldDB" id="A0A6B0UPC4"/>
<keyword evidence="2" id="KW-0732">Signal</keyword>
<organism evidence="3">
    <name type="scientific">Ixodes ricinus</name>
    <name type="common">Common tick</name>
    <name type="synonym">Acarus ricinus</name>
    <dbReference type="NCBI Taxonomy" id="34613"/>
    <lineage>
        <taxon>Eukaryota</taxon>
        <taxon>Metazoa</taxon>
        <taxon>Ecdysozoa</taxon>
        <taxon>Arthropoda</taxon>
        <taxon>Chelicerata</taxon>
        <taxon>Arachnida</taxon>
        <taxon>Acari</taxon>
        <taxon>Parasitiformes</taxon>
        <taxon>Ixodida</taxon>
        <taxon>Ixodoidea</taxon>
        <taxon>Ixodidae</taxon>
        <taxon>Ixodinae</taxon>
        <taxon>Ixodes</taxon>
    </lineage>
</organism>
<protein>
    <submittedName>
        <fullName evidence="3">Putative secreted protein</fullName>
    </submittedName>
</protein>
<dbReference type="EMBL" id="GIFC01009155">
    <property type="protein sequence ID" value="MXU91238.1"/>
    <property type="molecule type" value="Transcribed_RNA"/>
</dbReference>
<evidence type="ECO:0000256" key="2">
    <source>
        <dbReference type="SAM" id="SignalP"/>
    </source>
</evidence>
<feature type="compositionally biased region" description="Polar residues" evidence="1">
    <location>
        <begin position="112"/>
        <end position="121"/>
    </location>
</feature>
<name>A0A6B0UPC4_IXORI</name>
<feature type="compositionally biased region" description="Low complexity" evidence="1">
    <location>
        <begin position="89"/>
        <end position="103"/>
    </location>
</feature>